<dbReference type="PROSITE" id="PS51891">
    <property type="entry name" value="CENP_V_GFA"/>
    <property type="match status" value="1"/>
</dbReference>
<dbReference type="InterPro" id="IPR052355">
    <property type="entry name" value="CENP-V-like"/>
</dbReference>
<protein>
    <recommendedName>
        <fullName evidence="4">CENP-V/GFA domain-containing protein</fullName>
    </recommendedName>
</protein>
<dbReference type="GO" id="GO:0016846">
    <property type="term" value="F:carbon-sulfur lyase activity"/>
    <property type="evidence" value="ECO:0007669"/>
    <property type="project" value="InterPro"/>
</dbReference>
<reference evidence="5 6" key="1">
    <citation type="submission" date="2017-08" db="EMBL/GenBank/DDBJ databases">
        <title>Lysobacter sylvestris genome.</title>
        <authorList>
            <person name="Zhang D.-C."/>
            <person name="Albuquerque L."/>
            <person name="Franca L."/>
            <person name="Froufe H.J.C."/>
            <person name="Barroso C."/>
            <person name="Egas C."/>
            <person name="Da Costa M."/>
            <person name="Margesin R."/>
        </authorList>
    </citation>
    <scope>NUCLEOTIDE SEQUENCE [LARGE SCALE GENOMIC DNA]</scope>
    <source>
        <strain evidence="5 6">AM20-91</strain>
    </source>
</reference>
<gene>
    <name evidence="5" type="ORF">Lysil_2035</name>
</gene>
<accession>A0A2K1PYK0</accession>
<evidence type="ECO:0000256" key="3">
    <source>
        <dbReference type="ARBA" id="ARBA00022833"/>
    </source>
</evidence>
<organism evidence="5 6">
    <name type="scientific">Solilutibacter silvestris</name>
    <dbReference type="NCBI Taxonomy" id="1645665"/>
    <lineage>
        <taxon>Bacteria</taxon>
        <taxon>Pseudomonadati</taxon>
        <taxon>Pseudomonadota</taxon>
        <taxon>Gammaproteobacteria</taxon>
        <taxon>Lysobacterales</taxon>
        <taxon>Lysobacteraceae</taxon>
        <taxon>Solilutibacter</taxon>
    </lineage>
</organism>
<evidence type="ECO:0000313" key="6">
    <source>
        <dbReference type="Proteomes" id="UP000236220"/>
    </source>
</evidence>
<dbReference type="RefSeq" id="WP_103075513.1">
    <property type="nucleotide sequence ID" value="NZ_NPZB01000002.1"/>
</dbReference>
<dbReference type="PANTHER" id="PTHR28620:SF1">
    <property type="entry name" value="CENP-V_GFA DOMAIN-CONTAINING PROTEIN"/>
    <property type="match status" value="1"/>
</dbReference>
<name>A0A2K1PYK0_9GAMM</name>
<keyword evidence="6" id="KW-1185">Reference proteome</keyword>
<evidence type="ECO:0000256" key="1">
    <source>
        <dbReference type="ARBA" id="ARBA00005495"/>
    </source>
</evidence>
<dbReference type="Pfam" id="PF04828">
    <property type="entry name" value="GFA"/>
    <property type="match status" value="1"/>
</dbReference>
<dbReference type="OrthoDB" id="9805575at2"/>
<dbReference type="Proteomes" id="UP000236220">
    <property type="component" value="Unassembled WGS sequence"/>
</dbReference>
<evidence type="ECO:0000256" key="2">
    <source>
        <dbReference type="ARBA" id="ARBA00022723"/>
    </source>
</evidence>
<dbReference type="GO" id="GO:0046872">
    <property type="term" value="F:metal ion binding"/>
    <property type="evidence" value="ECO:0007669"/>
    <property type="project" value="UniProtKB-KW"/>
</dbReference>
<keyword evidence="3" id="KW-0862">Zinc</keyword>
<dbReference type="InterPro" id="IPR006913">
    <property type="entry name" value="CENP-V/GFA"/>
</dbReference>
<feature type="domain" description="CENP-V/GFA" evidence="4">
    <location>
        <begin position="2"/>
        <end position="115"/>
    </location>
</feature>
<dbReference type="PANTHER" id="PTHR28620">
    <property type="entry name" value="CENTROMERE PROTEIN V"/>
    <property type="match status" value="1"/>
</dbReference>
<keyword evidence="2" id="KW-0479">Metal-binding</keyword>
<sequence>MTKGSCHCGAVTFEVEGAPDKAMECNCSHCQRKGFLLWFVPRAQFHLTSGSDALQEYQFYKHKIRHQFCKTCGVQAFAYGNMPDGSEIAAINVRACPDDVDIAALPRVAVDGKSF</sequence>
<proteinExistence type="inferred from homology"/>
<dbReference type="AlphaFoldDB" id="A0A2K1PYK0"/>
<dbReference type="SUPFAM" id="SSF51316">
    <property type="entry name" value="Mss4-like"/>
    <property type="match status" value="1"/>
</dbReference>
<dbReference type="Gene3D" id="2.170.150.70">
    <property type="match status" value="1"/>
</dbReference>
<comment type="similarity">
    <text evidence="1">Belongs to the Gfa family.</text>
</comment>
<evidence type="ECO:0000313" key="5">
    <source>
        <dbReference type="EMBL" id="PNS07859.1"/>
    </source>
</evidence>
<evidence type="ECO:0000259" key="4">
    <source>
        <dbReference type="PROSITE" id="PS51891"/>
    </source>
</evidence>
<dbReference type="InterPro" id="IPR011057">
    <property type="entry name" value="Mss4-like_sf"/>
</dbReference>
<dbReference type="EMBL" id="NPZB01000002">
    <property type="protein sequence ID" value="PNS07859.1"/>
    <property type="molecule type" value="Genomic_DNA"/>
</dbReference>
<comment type="caution">
    <text evidence="5">The sequence shown here is derived from an EMBL/GenBank/DDBJ whole genome shotgun (WGS) entry which is preliminary data.</text>
</comment>